<dbReference type="InterPro" id="IPR012676">
    <property type="entry name" value="TGS-like"/>
</dbReference>
<dbReference type="Pfam" id="PF02824">
    <property type="entry name" value="TGS"/>
    <property type="match status" value="1"/>
</dbReference>
<name>A0A8T4C8G8_9ARCH</name>
<dbReference type="PANTHER" id="PTHR23305">
    <property type="entry name" value="OBG GTPASE FAMILY"/>
    <property type="match status" value="1"/>
</dbReference>
<dbReference type="SUPFAM" id="SSF81271">
    <property type="entry name" value="TGS-like"/>
    <property type="match status" value="1"/>
</dbReference>
<dbReference type="PANTHER" id="PTHR23305:SF1">
    <property type="entry name" value="OBG-TYPE G DOMAIN-CONTAINING PROTEIN"/>
    <property type="match status" value="1"/>
</dbReference>
<dbReference type="Gene3D" id="3.40.50.300">
    <property type="entry name" value="P-loop containing nucleotide triphosphate hydrolases"/>
    <property type="match status" value="1"/>
</dbReference>
<dbReference type="Proteomes" id="UP000774699">
    <property type="component" value="Unassembled WGS sequence"/>
</dbReference>
<dbReference type="GO" id="GO:0016887">
    <property type="term" value="F:ATP hydrolysis activity"/>
    <property type="evidence" value="ECO:0007669"/>
    <property type="project" value="TreeGrafter"/>
</dbReference>
<dbReference type="InterPro" id="IPR027417">
    <property type="entry name" value="P-loop_NTPase"/>
</dbReference>
<dbReference type="EMBL" id="VGJJ01000059">
    <property type="protein sequence ID" value="MBM3282607.1"/>
    <property type="molecule type" value="Genomic_DNA"/>
</dbReference>
<dbReference type="AlphaFoldDB" id="A0A8T4C8G8"/>
<evidence type="ECO:0000259" key="1">
    <source>
        <dbReference type="Pfam" id="PF02824"/>
    </source>
</evidence>
<feature type="domain" description="Obg-like GTPase YGR210-like G4 motif-containing" evidence="2">
    <location>
        <begin position="56"/>
        <end position="159"/>
    </location>
</feature>
<dbReference type="InterPro" id="IPR004095">
    <property type="entry name" value="TGS"/>
</dbReference>
<accession>A0A8T4C8G8</accession>
<organism evidence="3 4">
    <name type="scientific">Candidatus Iainarchaeum sp</name>
    <dbReference type="NCBI Taxonomy" id="3101447"/>
    <lineage>
        <taxon>Archaea</taxon>
        <taxon>Candidatus Iainarchaeota</taxon>
        <taxon>Candidatus Iainarchaeia</taxon>
        <taxon>Candidatus Iainarchaeales</taxon>
        <taxon>Candidatus Iainarchaeaceae</taxon>
        <taxon>Candidatus Iainarchaeum</taxon>
    </lineage>
</organism>
<feature type="non-terminal residue" evidence="3">
    <location>
        <position position="1"/>
    </location>
</feature>
<reference evidence="3" key="1">
    <citation type="submission" date="2019-03" db="EMBL/GenBank/DDBJ databases">
        <title>Lake Tanganyika Metagenome-Assembled Genomes (MAGs).</title>
        <authorList>
            <person name="Tran P."/>
        </authorList>
    </citation>
    <scope>NUCLEOTIDE SEQUENCE</scope>
    <source>
        <strain evidence="3">M_DeepCast_50m_m2_156</strain>
    </source>
</reference>
<proteinExistence type="predicted"/>
<dbReference type="SUPFAM" id="SSF52540">
    <property type="entry name" value="P-loop containing nucleoside triphosphate hydrolases"/>
    <property type="match status" value="1"/>
</dbReference>
<comment type="caution">
    <text evidence="3">The sequence shown here is derived from an EMBL/GenBank/DDBJ whole genome shotgun (WGS) entry which is preliminary data.</text>
</comment>
<evidence type="ECO:0000259" key="2">
    <source>
        <dbReference type="Pfam" id="PF08438"/>
    </source>
</evidence>
<dbReference type="Pfam" id="PF08438">
    <property type="entry name" value="YGR210-like_G4"/>
    <property type="match status" value="1"/>
</dbReference>
<protein>
    <submittedName>
        <fullName evidence="3">TGS domain-containing protein</fullName>
    </submittedName>
</protein>
<evidence type="ECO:0000313" key="4">
    <source>
        <dbReference type="Proteomes" id="UP000774699"/>
    </source>
</evidence>
<dbReference type="InterPro" id="IPR013646">
    <property type="entry name" value="YGR210-like_G4"/>
</dbReference>
<gene>
    <name evidence="3" type="ORF">FJY86_04715</name>
</gene>
<evidence type="ECO:0000313" key="3">
    <source>
        <dbReference type="EMBL" id="MBM3282607.1"/>
    </source>
</evidence>
<feature type="domain" description="TGS" evidence="1">
    <location>
        <begin position="173"/>
        <end position="227"/>
    </location>
</feature>
<dbReference type="Gene3D" id="3.10.20.30">
    <property type="match status" value="1"/>
</dbReference>
<dbReference type="InterPro" id="IPR012675">
    <property type="entry name" value="Beta-grasp_dom_sf"/>
</dbReference>
<sequence>IDALAKGLSGLGVTNAQVDAALLKSSLSEKLTDWKPEDHRKFIHTLRLISKPLVIAANKCDLPTAKANVEKLQKEFPHLLIIPCAAEAEFTLKRAAKAGLVDYFPGDSKFIVKKELNDAQKNALHYIQTHVLDVFHSTGVQRVLDETVFSSLKFVAIFPGGTKGLADKDGNVLPDCFLMPPHSTTLDFAFRLHTDFGKNFIKAVDVKTRMLLGKDHALKNRDVIEIIANK</sequence>
<dbReference type="GO" id="GO:0005737">
    <property type="term" value="C:cytoplasm"/>
    <property type="evidence" value="ECO:0007669"/>
    <property type="project" value="TreeGrafter"/>
</dbReference>